<dbReference type="EMBL" id="CABFOC020000040">
    <property type="protein sequence ID" value="CAH0051271.1"/>
    <property type="molecule type" value="Genomic_DNA"/>
</dbReference>
<dbReference type="GO" id="GO:0006351">
    <property type="term" value="P:DNA-templated transcription"/>
    <property type="evidence" value="ECO:0007669"/>
    <property type="project" value="InterPro"/>
</dbReference>
<proteinExistence type="predicted"/>
<feature type="domain" description="Xylanolytic transcriptional activator regulatory" evidence="6">
    <location>
        <begin position="162"/>
        <end position="238"/>
    </location>
</feature>
<dbReference type="GO" id="GO:0003700">
    <property type="term" value="F:DNA-binding transcription factor activity"/>
    <property type="evidence" value="ECO:0007669"/>
    <property type="project" value="InterPro"/>
</dbReference>
<dbReference type="OrthoDB" id="3037908at2759"/>
<dbReference type="InterPro" id="IPR007219">
    <property type="entry name" value="XnlR_reg_dom"/>
</dbReference>
<evidence type="ECO:0000256" key="5">
    <source>
        <dbReference type="SAM" id="MobiDB-lite"/>
    </source>
</evidence>
<comment type="caution">
    <text evidence="7">The sequence shown here is derived from an EMBL/GenBank/DDBJ whole genome shotgun (WGS) entry which is preliminary data.</text>
</comment>
<keyword evidence="2" id="KW-0479">Metal-binding</keyword>
<dbReference type="GO" id="GO:0003677">
    <property type="term" value="F:DNA binding"/>
    <property type="evidence" value="ECO:0007669"/>
    <property type="project" value="UniProtKB-KW"/>
</dbReference>
<evidence type="ECO:0000313" key="7">
    <source>
        <dbReference type="EMBL" id="CAH0051271.1"/>
    </source>
</evidence>
<dbReference type="Proteomes" id="UP000775872">
    <property type="component" value="Unassembled WGS sequence"/>
</dbReference>
<evidence type="ECO:0000256" key="3">
    <source>
        <dbReference type="ARBA" id="ARBA00023125"/>
    </source>
</evidence>
<dbReference type="SMART" id="SM00906">
    <property type="entry name" value="Fungal_trans"/>
    <property type="match status" value="1"/>
</dbReference>
<organism evidence="7 8">
    <name type="scientific">Clonostachys solani</name>
    <dbReference type="NCBI Taxonomy" id="160281"/>
    <lineage>
        <taxon>Eukaryota</taxon>
        <taxon>Fungi</taxon>
        <taxon>Dikarya</taxon>
        <taxon>Ascomycota</taxon>
        <taxon>Pezizomycotina</taxon>
        <taxon>Sordariomycetes</taxon>
        <taxon>Hypocreomycetidae</taxon>
        <taxon>Hypocreales</taxon>
        <taxon>Bionectriaceae</taxon>
        <taxon>Clonostachys</taxon>
    </lineage>
</organism>
<name>A0A9N9Z992_9HYPO</name>
<keyword evidence="4" id="KW-0539">Nucleus</keyword>
<accession>A0A9N9Z992</accession>
<evidence type="ECO:0000256" key="1">
    <source>
        <dbReference type="ARBA" id="ARBA00004123"/>
    </source>
</evidence>
<feature type="region of interest" description="Disordered" evidence="5">
    <location>
        <begin position="430"/>
        <end position="464"/>
    </location>
</feature>
<dbReference type="CDD" id="cd12148">
    <property type="entry name" value="fungal_TF_MHR"/>
    <property type="match status" value="1"/>
</dbReference>
<gene>
    <name evidence="7" type="ORF">CSOL1703_00014592</name>
</gene>
<dbReference type="GO" id="GO:0005634">
    <property type="term" value="C:nucleus"/>
    <property type="evidence" value="ECO:0007669"/>
    <property type="project" value="UniProtKB-SubCell"/>
</dbReference>
<dbReference type="Pfam" id="PF04082">
    <property type="entry name" value="Fungal_trans"/>
    <property type="match status" value="1"/>
</dbReference>
<reference evidence="7" key="1">
    <citation type="submission" date="2021-10" db="EMBL/GenBank/DDBJ databases">
        <authorList>
            <person name="Piombo E."/>
        </authorList>
    </citation>
    <scope>NUCLEOTIDE SEQUENCE</scope>
</reference>
<evidence type="ECO:0000256" key="4">
    <source>
        <dbReference type="ARBA" id="ARBA00023242"/>
    </source>
</evidence>
<keyword evidence="8" id="KW-1185">Reference proteome</keyword>
<sequence length="535" mass="59450">MASDWLDLAIFRLGLRQGPTKSLEHRKADIMSFSDASLISQWELPNQVSAHELLECFFQGPNLIFPLLEWKECTAGLEACLESSFFEIGQRNGPSQILQILAVLVLGYISGPHQISGFDARCYLNRCRTMLGHVMRYPSIETLKSLILFSLALKSSNELLEAWHMVNFAASIATSLGLNQQTTRSQERTSLEYSMAQEKRKLWVYIYTIEKLLAFELGRHSSLRDISEAELPDTLGCKELFELARLLSDAGKRSVRASRQEEETDQDDELYRSICEKVEITGESCIKLIQWAESMPAELSLLISKEALQSAVSVIAKDKPWYSVIRNGQSMVADAARKTLRLVIEGVDSDFNAALSSLTAPLNSLATLVVSIITRPRSHVAGMDLGLIETAASALRELHYWSFRGNDDLGSLLDRLVRLSSDSIKAARHSRATASSIGASEGRLPSFGSRHEPRSDGPDQAVGMSWPVTASSCDSQDEPQAGGLFTGGSQLGMLNDDVMWFDNWTSNFPDEISWDWSNFPQIFQSRAQSHSIGEP</sequence>
<keyword evidence="3" id="KW-0238">DNA-binding</keyword>
<comment type="subcellular location">
    <subcellularLocation>
        <location evidence="1">Nucleus</location>
    </subcellularLocation>
</comment>
<protein>
    <recommendedName>
        <fullName evidence="6">Xylanolytic transcriptional activator regulatory domain-containing protein</fullName>
    </recommendedName>
</protein>
<dbReference type="InterPro" id="IPR050987">
    <property type="entry name" value="AtrR-like"/>
</dbReference>
<dbReference type="PANTHER" id="PTHR46910">
    <property type="entry name" value="TRANSCRIPTION FACTOR PDR1"/>
    <property type="match status" value="1"/>
</dbReference>
<evidence type="ECO:0000313" key="8">
    <source>
        <dbReference type="Proteomes" id="UP000775872"/>
    </source>
</evidence>
<dbReference type="AlphaFoldDB" id="A0A9N9Z992"/>
<dbReference type="PANTHER" id="PTHR46910:SF3">
    <property type="entry name" value="HALOTOLERANCE PROTEIN 9-RELATED"/>
    <property type="match status" value="1"/>
</dbReference>
<evidence type="ECO:0000256" key="2">
    <source>
        <dbReference type="ARBA" id="ARBA00022723"/>
    </source>
</evidence>
<dbReference type="GO" id="GO:0008270">
    <property type="term" value="F:zinc ion binding"/>
    <property type="evidence" value="ECO:0007669"/>
    <property type="project" value="InterPro"/>
</dbReference>
<evidence type="ECO:0000259" key="6">
    <source>
        <dbReference type="SMART" id="SM00906"/>
    </source>
</evidence>